<evidence type="ECO:0000313" key="4">
    <source>
        <dbReference type="Proteomes" id="UP001189429"/>
    </source>
</evidence>
<sequence length="386" mass="43133">MTATNYMRPMSYHVQWLESVKQDSAKAPLSDKKPVPTKLTAFSRRVQQARKQKEKLKAQEAVQSAAEALELRQQACDKLEEEPRSLSSVRADVQVVEASSLEKLEFEEVKLATRFHKLEGVVNTEKLASILAQMLKTQPGDTTAEPAEKQQTTALPQPQLQQPLTLTTYQHLVHVSGLLEWLVLDNGVQADAVFVQEHGLGAGDKPRKIMRQVTKWIHPLVGSMVERPAGQQSDRLSYQYLHAPRALAKYGMRKLPTSAVPEWRRRKNTMTRLVSQQVRPFLVTRPEWIYCAGQWQECKCRGKVRWGVGEKWMEIEPKPGEADVSVTCSIAKLPDVAPGEDGKRCECLGQLVVPGLPTEAGGLHDGLPLASHADQRKAVCERSVGL</sequence>
<dbReference type="EMBL" id="CAUYUJ010010502">
    <property type="protein sequence ID" value="CAK0829539.1"/>
    <property type="molecule type" value="Genomic_DNA"/>
</dbReference>
<evidence type="ECO:0000313" key="3">
    <source>
        <dbReference type="EMBL" id="CAK0829539.1"/>
    </source>
</evidence>
<dbReference type="Proteomes" id="UP001189429">
    <property type="component" value="Unassembled WGS sequence"/>
</dbReference>
<accession>A0ABN9SC36</accession>
<comment type="caution">
    <text evidence="3">The sequence shown here is derived from an EMBL/GenBank/DDBJ whole genome shotgun (WGS) entry which is preliminary data.</text>
</comment>
<organism evidence="3 4">
    <name type="scientific">Prorocentrum cordatum</name>
    <dbReference type="NCBI Taxonomy" id="2364126"/>
    <lineage>
        <taxon>Eukaryota</taxon>
        <taxon>Sar</taxon>
        <taxon>Alveolata</taxon>
        <taxon>Dinophyceae</taxon>
        <taxon>Prorocentrales</taxon>
        <taxon>Prorocentraceae</taxon>
        <taxon>Prorocentrum</taxon>
    </lineage>
</organism>
<evidence type="ECO:0000256" key="1">
    <source>
        <dbReference type="SAM" id="Coils"/>
    </source>
</evidence>
<evidence type="ECO:0000256" key="2">
    <source>
        <dbReference type="SAM" id="MobiDB-lite"/>
    </source>
</evidence>
<protein>
    <submittedName>
        <fullName evidence="3">Uncharacterized protein</fullName>
    </submittedName>
</protein>
<gene>
    <name evidence="3" type="ORF">PCOR1329_LOCUS28446</name>
</gene>
<feature type="coiled-coil region" evidence="1">
    <location>
        <begin position="39"/>
        <end position="82"/>
    </location>
</feature>
<keyword evidence="1" id="KW-0175">Coiled coil</keyword>
<reference evidence="3" key="1">
    <citation type="submission" date="2023-10" db="EMBL/GenBank/DDBJ databases">
        <authorList>
            <person name="Chen Y."/>
            <person name="Shah S."/>
            <person name="Dougan E. K."/>
            <person name="Thang M."/>
            <person name="Chan C."/>
        </authorList>
    </citation>
    <scope>NUCLEOTIDE SEQUENCE [LARGE SCALE GENOMIC DNA]</scope>
</reference>
<name>A0ABN9SC36_9DINO</name>
<keyword evidence="4" id="KW-1185">Reference proteome</keyword>
<feature type="region of interest" description="Disordered" evidence="2">
    <location>
        <begin position="138"/>
        <end position="158"/>
    </location>
</feature>
<proteinExistence type="predicted"/>